<sequence>MSGLDFIYPEDPEEFYDVLLVQLKNLLEGERQLIAGLSNAAALLYRALPEVSWAGFYLYRQGGLLLGPFQGKPACIRIPVGKGVCGAALEAGKTQLVANVLEYPGHIACDSAARSELVIPIYAGGGIAGVLDLDSPQTARFDQVDAARLREAAGILAEMLDWPGKDYDVYISEQNQIQ</sequence>
<reference evidence="3 4" key="1">
    <citation type="submission" date="2019-02" db="EMBL/GenBank/DDBJ databases">
        <title>Genomic Encyclopedia of Type Strains, Phase IV (KMG-IV): sequencing the most valuable type-strain genomes for metagenomic binning, comparative biology and taxonomic classification.</title>
        <authorList>
            <person name="Goeker M."/>
        </authorList>
    </citation>
    <scope>NUCLEOTIDE SEQUENCE [LARGE SCALE GENOMIC DNA]</scope>
    <source>
        <strain evidence="3 4">DSM 29486</strain>
    </source>
</reference>
<evidence type="ECO:0000256" key="1">
    <source>
        <dbReference type="ARBA" id="ARBA00038454"/>
    </source>
</evidence>
<dbReference type="PANTHER" id="PTHR21021:SF15">
    <property type="entry name" value="FREE METHIONINE-R-SULFOXIDE REDUCTASE"/>
    <property type="match status" value="1"/>
</dbReference>
<dbReference type="Proteomes" id="UP000292927">
    <property type="component" value="Unassembled WGS sequence"/>
</dbReference>
<dbReference type="OrthoDB" id="9796252at2"/>
<dbReference type="GO" id="GO:0033745">
    <property type="term" value="F:L-methionine-(R)-S-oxide reductase activity"/>
    <property type="evidence" value="ECO:0007669"/>
    <property type="project" value="TreeGrafter"/>
</dbReference>
<dbReference type="FunFam" id="3.30.450.40:FF:000008">
    <property type="entry name" value="GAF domain-containing proteins"/>
    <property type="match status" value="1"/>
</dbReference>
<keyword evidence="4" id="KW-1185">Reference proteome</keyword>
<comment type="similarity">
    <text evidence="1">Belongs to the free Met sulfoxide reductase family.</text>
</comment>
<organism evidence="3 4">
    <name type="scientific">Cuneatibacter caecimuris</name>
    <dbReference type="NCBI Taxonomy" id="1796618"/>
    <lineage>
        <taxon>Bacteria</taxon>
        <taxon>Bacillati</taxon>
        <taxon>Bacillota</taxon>
        <taxon>Clostridia</taxon>
        <taxon>Lachnospirales</taxon>
        <taxon>Lachnospiraceae</taxon>
        <taxon>Cuneatibacter</taxon>
    </lineage>
</organism>
<dbReference type="AlphaFoldDB" id="A0A4Q7PPJ2"/>
<dbReference type="PANTHER" id="PTHR21021">
    <property type="entry name" value="GAF/PUTATIVE CYTOSKELETAL PROTEIN"/>
    <property type="match status" value="1"/>
</dbReference>
<proteinExistence type="inferred from homology"/>
<feature type="domain" description="GAF" evidence="2">
    <location>
        <begin position="54"/>
        <end position="161"/>
    </location>
</feature>
<dbReference type="InterPro" id="IPR051330">
    <property type="entry name" value="Phosphatase_reg/MetRdx"/>
</dbReference>
<dbReference type="EMBL" id="SGXF01000001">
    <property type="protein sequence ID" value="RZT02939.1"/>
    <property type="molecule type" value="Genomic_DNA"/>
</dbReference>
<accession>A0A4Q7PPJ2</accession>
<evidence type="ECO:0000313" key="3">
    <source>
        <dbReference type="EMBL" id="RZT02939.1"/>
    </source>
</evidence>
<gene>
    <name evidence="3" type="ORF">EV209_1070</name>
</gene>
<name>A0A4Q7PPJ2_9FIRM</name>
<evidence type="ECO:0000259" key="2">
    <source>
        <dbReference type="Pfam" id="PF13185"/>
    </source>
</evidence>
<dbReference type="Gene3D" id="3.30.450.40">
    <property type="match status" value="1"/>
</dbReference>
<dbReference type="InterPro" id="IPR029016">
    <property type="entry name" value="GAF-like_dom_sf"/>
</dbReference>
<dbReference type="GO" id="GO:0005829">
    <property type="term" value="C:cytosol"/>
    <property type="evidence" value="ECO:0007669"/>
    <property type="project" value="TreeGrafter"/>
</dbReference>
<dbReference type="Pfam" id="PF13185">
    <property type="entry name" value="GAF_2"/>
    <property type="match status" value="1"/>
</dbReference>
<dbReference type="SUPFAM" id="SSF55781">
    <property type="entry name" value="GAF domain-like"/>
    <property type="match status" value="1"/>
</dbReference>
<comment type="caution">
    <text evidence="3">The sequence shown here is derived from an EMBL/GenBank/DDBJ whole genome shotgun (WGS) entry which is preliminary data.</text>
</comment>
<dbReference type="RefSeq" id="WP_130433732.1">
    <property type="nucleotide sequence ID" value="NZ_SGXF01000001.1"/>
</dbReference>
<dbReference type="InterPro" id="IPR003018">
    <property type="entry name" value="GAF"/>
</dbReference>
<protein>
    <submittedName>
        <fullName evidence="3">GAF domain-containing protein</fullName>
    </submittedName>
</protein>
<evidence type="ECO:0000313" key="4">
    <source>
        <dbReference type="Proteomes" id="UP000292927"/>
    </source>
</evidence>